<accession>A0A8H5GJ80</accession>
<dbReference type="InterPro" id="IPR014710">
    <property type="entry name" value="RmlC-like_jellyroll"/>
</dbReference>
<dbReference type="Gene3D" id="2.60.120.10">
    <property type="entry name" value="Jelly Rolls"/>
    <property type="match status" value="1"/>
</dbReference>
<dbReference type="EMBL" id="JAACJM010000025">
    <property type="protein sequence ID" value="KAF5365927.1"/>
    <property type="molecule type" value="Genomic_DNA"/>
</dbReference>
<feature type="domain" description="DUF985" evidence="1">
    <location>
        <begin position="38"/>
        <end position="183"/>
    </location>
</feature>
<evidence type="ECO:0000313" key="3">
    <source>
        <dbReference type="Proteomes" id="UP000559256"/>
    </source>
</evidence>
<dbReference type="InterPro" id="IPR009327">
    <property type="entry name" value="Cupin_DUF985"/>
</dbReference>
<dbReference type="PANTHER" id="PTHR33387:SF3">
    <property type="entry name" value="DUF985 DOMAIN-CONTAINING PROTEIN"/>
    <property type="match status" value="1"/>
</dbReference>
<protein>
    <recommendedName>
        <fullName evidence="1">DUF985 domain-containing protein</fullName>
    </recommendedName>
</protein>
<keyword evidence="3" id="KW-1185">Reference proteome</keyword>
<dbReference type="Proteomes" id="UP000559256">
    <property type="component" value="Unassembled WGS sequence"/>
</dbReference>
<name>A0A8H5GJ80_9AGAR</name>
<dbReference type="AlphaFoldDB" id="A0A8H5GJ80"/>
<dbReference type="PANTHER" id="PTHR33387">
    <property type="entry name" value="RMLC-LIKE JELLY ROLL FOLD PROTEIN"/>
    <property type="match status" value="1"/>
</dbReference>
<comment type="caution">
    <text evidence="2">The sequence shown here is derived from an EMBL/GenBank/DDBJ whole genome shotgun (WGS) entry which is preliminary data.</text>
</comment>
<evidence type="ECO:0000259" key="1">
    <source>
        <dbReference type="Pfam" id="PF06172"/>
    </source>
</evidence>
<dbReference type="OrthoDB" id="6614653at2759"/>
<dbReference type="InterPro" id="IPR039935">
    <property type="entry name" value="YML079W-like"/>
</dbReference>
<reference evidence="2 3" key="1">
    <citation type="journal article" date="2020" name="ISME J.">
        <title>Uncovering the hidden diversity of litter-decomposition mechanisms in mushroom-forming fungi.</title>
        <authorList>
            <person name="Floudas D."/>
            <person name="Bentzer J."/>
            <person name="Ahren D."/>
            <person name="Johansson T."/>
            <person name="Persson P."/>
            <person name="Tunlid A."/>
        </authorList>
    </citation>
    <scope>NUCLEOTIDE SEQUENCE [LARGE SCALE GENOMIC DNA]</scope>
    <source>
        <strain evidence="2 3">CBS 291.85</strain>
    </source>
</reference>
<proteinExistence type="predicted"/>
<evidence type="ECO:0000313" key="2">
    <source>
        <dbReference type="EMBL" id="KAF5365927.1"/>
    </source>
</evidence>
<gene>
    <name evidence="2" type="ORF">D9758_006688</name>
</gene>
<sequence length="213" mass="24469">MHHTANTYQELIAELNLKHHPECGVLYCTFLDTPNTKLVNIELTGYYAETDRQPYKVPTPFVEGTPSRALATSIYYLQTYDDPEGYIHMNKSMTYHVLHQGRVEYTLITPGSPPRVEVKVMGENISAGESRLLLVPTNVWKSSRLLPEDIKSASEEPQDKRNKCFSLITEVVVPGFEFEDHKYMKMQDLEALFKDMEEGAEIVESLKKRIRPE</sequence>
<dbReference type="InterPro" id="IPR011051">
    <property type="entry name" value="RmlC_Cupin_sf"/>
</dbReference>
<organism evidence="2 3">
    <name type="scientific">Tetrapyrgos nigripes</name>
    <dbReference type="NCBI Taxonomy" id="182062"/>
    <lineage>
        <taxon>Eukaryota</taxon>
        <taxon>Fungi</taxon>
        <taxon>Dikarya</taxon>
        <taxon>Basidiomycota</taxon>
        <taxon>Agaricomycotina</taxon>
        <taxon>Agaricomycetes</taxon>
        <taxon>Agaricomycetidae</taxon>
        <taxon>Agaricales</taxon>
        <taxon>Marasmiineae</taxon>
        <taxon>Marasmiaceae</taxon>
        <taxon>Tetrapyrgos</taxon>
    </lineage>
</organism>
<dbReference type="Pfam" id="PF06172">
    <property type="entry name" value="Cupin_5"/>
    <property type="match status" value="1"/>
</dbReference>
<dbReference type="CDD" id="cd06121">
    <property type="entry name" value="cupin_YML079wp"/>
    <property type="match status" value="1"/>
</dbReference>
<dbReference type="SUPFAM" id="SSF51182">
    <property type="entry name" value="RmlC-like cupins"/>
    <property type="match status" value="1"/>
</dbReference>